<dbReference type="EC" id="1.1.1.23" evidence="4 12"/>
<protein>
    <recommendedName>
        <fullName evidence="5 12">Histidinol dehydrogenase</fullName>
        <shortName evidence="12">HDH</shortName>
        <ecNumber evidence="4 12">1.1.1.23</ecNumber>
    </recommendedName>
</protein>
<gene>
    <name evidence="12 15" type="primary">hisD</name>
    <name evidence="15" type="ORF">ACFPET_07525</name>
</gene>
<feature type="binding site" evidence="12">
    <location>
        <position position="266"/>
    </location>
    <ligand>
        <name>substrate</name>
    </ligand>
</feature>
<evidence type="ECO:0000256" key="9">
    <source>
        <dbReference type="ARBA" id="ARBA00023027"/>
    </source>
</evidence>
<keyword evidence="8 12" id="KW-0560">Oxidoreductase</keyword>
<dbReference type="Gene3D" id="1.20.5.1300">
    <property type="match status" value="1"/>
</dbReference>
<evidence type="ECO:0000313" key="16">
    <source>
        <dbReference type="Proteomes" id="UP001595823"/>
    </source>
</evidence>
<dbReference type="SUPFAM" id="SSF53720">
    <property type="entry name" value="ALDH-like"/>
    <property type="match status" value="1"/>
</dbReference>
<evidence type="ECO:0000256" key="2">
    <source>
        <dbReference type="ARBA" id="ARBA00004940"/>
    </source>
</evidence>
<evidence type="ECO:0000313" key="15">
    <source>
        <dbReference type="EMBL" id="MFC4335045.1"/>
    </source>
</evidence>
<comment type="catalytic activity">
    <reaction evidence="11 12">
        <text>L-histidinol + 2 NAD(+) + H2O = L-histidine + 2 NADH + 3 H(+)</text>
        <dbReference type="Rhea" id="RHEA:20641"/>
        <dbReference type="ChEBI" id="CHEBI:15377"/>
        <dbReference type="ChEBI" id="CHEBI:15378"/>
        <dbReference type="ChEBI" id="CHEBI:57540"/>
        <dbReference type="ChEBI" id="CHEBI:57595"/>
        <dbReference type="ChEBI" id="CHEBI:57699"/>
        <dbReference type="ChEBI" id="CHEBI:57945"/>
        <dbReference type="EC" id="1.1.1.23"/>
    </reaction>
</comment>
<evidence type="ECO:0000256" key="4">
    <source>
        <dbReference type="ARBA" id="ARBA00012965"/>
    </source>
</evidence>
<dbReference type="NCBIfam" id="TIGR00069">
    <property type="entry name" value="hisD"/>
    <property type="match status" value="1"/>
</dbReference>
<dbReference type="Gene3D" id="3.40.50.1980">
    <property type="entry name" value="Nitrogenase molybdenum iron protein domain"/>
    <property type="match status" value="2"/>
</dbReference>
<dbReference type="GO" id="GO:0004399">
    <property type="term" value="F:histidinol dehydrogenase activity"/>
    <property type="evidence" value="ECO:0007669"/>
    <property type="project" value="UniProtKB-EC"/>
</dbReference>
<feature type="active site" description="Proton acceptor" evidence="12">
    <location>
        <position position="333"/>
    </location>
</feature>
<evidence type="ECO:0000256" key="12">
    <source>
        <dbReference type="HAMAP-Rule" id="MF_01024"/>
    </source>
</evidence>
<dbReference type="InterPro" id="IPR012131">
    <property type="entry name" value="Hstdl_DH"/>
</dbReference>
<dbReference type="PROSITE" id="PS00611">
    <property type="entry name" value="HISOL_DEHYDROGENASE"/>
    <property type="match status" value="1"/>
</dbReference>
<feature type="binding site" evidence="12">
    <location>
        <position position="263"/>
    </location>
    <ligand>
        <name>substrate</name>
    </ligand>
</feature>
<reference evidence="16" key="1">
    <citation type="journal article" date="2019" name="Int. J. Syst. Evol. Microbiol.">
        <title>The Global Catalogue of Microorganisms (GCM) 10K type strain sequencing project: providing services to taxonomists for standard genome sequencing and annotation.</title>
        <authorList>
            <consortium name="The Broad Institute Genomics Platform"/>
            <consortium name="The Broad Institute Genome Sequencing Center for Infectious Disease"/>
            <person name="Wu L."/>
            <person name="Ma J."/>
        </authorList>
    </citation>
    <scope>NUCLEOTIDE SEQUENCE [LARGE SCALE GENOMIC DNA]</scope>
    <source>
        <strain evidence="16">IBRC-M 10908</strain>
    </source>
</reference>
<feature type="binding site" evidence="12">
    <location>
        <position position="241"/>
    </location>
    <ligand>
        <name>substrate</name>
    </ligand>
</feature>
<comment type="similarity">
    <text evidence="3 12 13 14">Belongs to the histidinol dehydrogenase family.</text>
</comment>
<dbReference type="InterPro" id="IPR022695">
    <property type="entry name" value="Histidinol_DH_monofunct"/>
</dbReference>
<feature type="binding site" evidence="12">
    <location>
        <position position="263"/>
    </location>
    <ligand>
        <name>Zn(2+)</name>
        <dbReference type="ChEBI" id="CHEBI:29105"/>
    </ligand>
</feature>
<accession>A0ABV8TX75</accession>
<evidence type="ECO:0000256" key="6">
    <source>
        <dbReference type="ARBA" id="ARBA00022723"/>
    </source>
</evidence>
<dbReference type="Pfam" id="PF00815">
    <property type="entry name" value="Histidinol_dh"/>
    <property type="match status" value="1"/>
</dbReference>
<evidence type="ECO:0000256" key="11">
    <source>
        <dbReference type="ARBA" id="ARBA00049489"/>
    </source>
</evidence>
<dbReference type="Proteomes" id="UP001595823">
    <property type="component" value="Unassembled WGS sequence"/>
</dbReference>
<feature type="binding site" evidence="12">
    <location>
        <position position="425"/>
    </location>
    <ligand>
        <name>substrate</name>
    </ligand>
</feature>
<dbReference type="EMBL" id="JBHSDK010000011">
    <property type="protein sequence ID" value="MFC4335045.1"/>
    <property type="molecule type" value="Genomic_DNA"/>
</dbReference>
<comment type="caution">
    <text evidence="15">The sequence shown here is derived from an EMBL/GenBank/DDBJ whole genome shotgun (WGS) entry which is preliminary data.</text>
</comment>
<sequence>MLRRIDLANRVSTHSTRQLAELMPRAEVDVTSALQAVHPILEDIRTRGTEAVVDVVEKFDRVRLQALRVEGAEIKKAVQNLDPAVREAYQTSINRVRAFHEAQVVHNKHVEVAPGANVHERYVPVRRVGVYAPGGLAPLASSVIMNAVPAQLAGVDSIALASPAQESNGGLPDSGILAVAGMLGLDEVYAVGGPAAVGMFAYGTDECEPVDVVSGPGNVYVAAAKRAVRGLVSTDAEAGPTEIAIVADRTADPAHVAVDLMSQAEHDPSAAAVLITDSPSLAKAVDIELEERVPDARHNERIHTALTSPQSAAVLVADMDEAVAVANAYAAEHLEIQAVDSHELADDITNAGAIFIGPYSPVSLGDYCAGSNHVLPTGGCARHTGGLSVYTFLRTQHVVDYSSEALREVMTEVVTFAESEDLPAHGQAVAARFQK</sequence>
<proteinExistence type="inferred from homology"/>
<feature type="binding site" evidence="12">
    <location>
        <position position="420"/>
    </location>
    <ligand>
        <name>substrate</name>
    </ligand>
</feature>
<feature type="binding site" evidence="12">
    <location>
        <position position="425"/>
    </location>
    <ligand>
        <name>Zn(2+)</name>
        <dbReference type="ChEBI" id="CHEBI:29105"/>
    </ligand>
</feature>
<keyword evidence="6 12" id="KW-0479">Metal-binding</keyword>
<dbReference type="PANTHER" id="PTHR21256:SF2">
    <property type="entry name" value="HISTIDINE BIOSYNTHESIS TRIFUNCTIONAL PROTEIN"/>
    <property type="match status" value="1"/>
</dbReference>
<evidence type="ECO:0000256" key="3">
    <source>
        <dbReference type="ARBA" id="ARBA00010178"/>
    </source>
</evidence>
<evidence type="ECO:0000256" key="13">
    <source>
        <dbReference type="PIRNR" id="PIRNR000099"/>
    </source>
</evidence>
<keyword evidence="16" id="KW-1185">Reference proteome</keyword>
<dbReference type="PRINTS" id="PR00083">
    <property type="entry name" value="HOLDHDRGNASE"/>
</dbReference>
<dbReference type="PIRSF" id="PIRSF000099">
    <property type="entry name" value="Histidinol_dh"/>
    <property type="match status" value="1"/>
</dbReference>
<keyword evidence="10 12" id="KW-0368">Histidine biosynthesis</keyword>
<comment type="function">
    <text evidence="1 12">Catalyzes the sequential NAD-dependent oxidations of L-histidinol to L-histidinaldehyde and then to L-histidine.</text>
</comment>
<feature type="binding site" evidence="12">
    <location>
        <position position="366"/>
    </location>
    <ligand>
        <name>Zn(2+)</name>
        <dbReference type="ChEBI" id="CHEBI:29105"/>
    </ligand>
</feature>
<comment type="caution">
    <text evidence="12">Lacks conserved residue(s) required for the propagation of feature annotation.</text>
</comment>
<feature type="binding site" evidence="12">
    <location>
        <position position="266"/>
    </location>
    <ligand>
        <name>Zn(2+)</name>
        <dbReference type="ChEBI" id="CHEBI:29105"/>
    </ligand>
</feature>
<evidence type="ECO:0000256" key="10">
    <source>
        <dbReference type="ARBA" id="ARBA00023102"/>
    </source>
</evidence>
<dbReference type="HAMAP" id="MF_01024">
    <property type="entry name" value="HisD"/>
    <property type="match status" value="1"/>
</dbReference>
<comment type="cofactor">
    <cofactor evidence="12">
        <name>Zn(2+)</name>
        <dbReference type="ChEBI" id="CHEBI:29105"/>
    </cofactor>
    <text evidence="12">Binds 1 zinc ion per subunit.</text>
</comment>
<dbReference type="CDD" id="cd06572">
    <property type="entry name" value="Histidinol_dh"/>
    <property type="match status" value="1"/>
</dbReference>
<keyword evidence="7 12" id="KW-0862">Zinc</keyword>
<evidence type="ECO:0000256" key="8">
    <source>
        <dbReference type="ARBA" id="ARBA00023002"/>
    </source>
</evidence>
<name>A0ABV8TX75_9ACTN</name>
<dbReference type="PANTHER" id="PTHR21256">
    <property type="entry name" value="HISTIDINOL DEHYDROGENASE HDH"/>
    <property type="match status" value="1"/>
</dbReference>
<keyword evidence="9 12" id="KW-0520">NAD</keyword>
<comment type="pathway">
    <text evidence="2 12">Amino-acid biosynthesis; L-histidine biosynthesis; L-histidine from 5-phospho-alpha-D-ribose 1-diphosphate: step 9/9.</text>
</comment>
<keyword evidence="12" id="KW-0028">Amino-acid biosynthesis</keyword>
<dbReference type="InterPro" id="IPR001692">
    <property type="entry name" value="Histidinol_DH_CS"/>
</dbReference>
<evidence type="ECO:0000256" key="5">
    <source>
        <dbReference type="ARBA" id="ARBA00016531"/>
    </source>
</evidence>
<dbReference type="InterPro" id="IPR016161">
    <property type="entry name" value="Ald_DH/histidinol_DH"/>
</dbReference>
<feature type="binding site" evidence="12">
    <location>
        <position position="366"/>
    </location>
    <ligand>
        <name>substrate</name>
    </ligand>
</feature>
<evidence type="ECO:0000256" key="14">
    <source>
        <dbReference type="RuleBase" id="RU004175"/>
    </source>
</evidence>
<evidence type="ECO:0000256" key="7">
    <source>
        <dbReference type="ARBA" id="ARBA00022833"/>
    </source>
</evidence>
<feature type="binding site" evidence="12">
    <location>
        <position position="333"/>
    </location>
    <ligand>
        <name>substrate</name>
    </ligand>
</feature>
<evidence type="ECO:0000256" key="1">
    <source>
        <dbReference type="ARBA" id="ARBA00003850"/>
    </source>
</evidence>
<feature type="active site" description="Proton acceptor" evidence="12">
    <location>
        <position position="332"/>
    </location>
</feature>
<dbReference type="RefSeq" id="WP_380619345.1">
    <property type="nucleotide sequence ID" value="NZ_JBHSDK010000011.1"/>
</dbReference>
<organism evidence="15 16">
    <name type="scientific">Salininema proteolyticum</name>
    <dbReference type="NCBI Taxonomy" id="1607685"/>
    <lineage>
        <taxon>Bacteria</taxon>
        <taxon>Bacillati</taxon>
        <taxon>Actinomycetota</taxon>
        <taxon>Actinomycetes</taxon>
        <taxon>Glycomycetales</taxon>
        <taxon>Glycomycetaceae</taxon>
        <taxon>Salininema</taxon>
    </lineage>
</organism>